<feature type="region of interest" description="Disordered" evidence="4">
    <location>
        <begin position="1"/>
        <end position="24"/>
    </location>
</feature>
<evidence type="ECO:0000256" key="4">
    <source>
        <dbReference type="SAM" id="MobiDB-lite"/>
    </source>
</evidence>
<evidence type="ECO:0000256" key="1">
    <source>
        <dbReference type="ARBA" id="ARBA00022679"/>
    </source>
</evidence>
<proteinExistence type="predicted"/>
<dbReference type="InterPro" id="IPR050482">
    <property type="entry name" value="Sensor_HK_TwoCompSys"/>
</dbReference>
<feature type="transmembrane region" description="Helical" evidence="5">
    <location>
        <begin position="56"/>
        <end position="78"/>
    </location>
</feature>
<dbReference type="Gene3D" id="3.30.565.10">
    <property type="entry name" value="Histidine kinase-like ATPase, C-terminal domain"/>
    <property type="match status" value="1"/>
</dbReference>
<evidence type="ECO:0000259" key="6">
    <source>
        <dbReference type="SMART" id="SM00387"/>
    </source>
</evidence>
<dbReference type="Pfam" id="PF02518">
    <property type="entry name" value="HATPase_c"/>
    <property type="match status" value="1"/>
</dbReference>
<dbReference type="SUPFAM" id="SSF55874">
    <property type="entry name" value="ATPase domain of HSP90 chaperone/DNA topoisomerase II/histidine kinase"/>
    <property type="match status" value="1"/>
</dbReference>
<reference evidence="7" key="1">
    <citation type="submission" date="2020-02" db="EMBL/GenBank/DDBJ databases">
        <authorList>
            <person name="Meier V. D."/>
        </authorList>
    </citation>
    <scope>NUCLEOTIDE SEQUENCE</scope>
    <source>
        <strain evidence="7">AVDCRST_MAG34</strain>
    </source>
</reference>
<name>A0A6J4LTD2_9ACTN</name>
<feature type="transmembrane region" description="Helical" evidence="5">
    <location>
        <begin position="174"/>
        <end position="202"/>
    </location>
</feature>
<evidence type="ECO:0000256" key="2">
    <source>
        <dbReference type="ARBA" id="ARBA00022777"/>
    </source>
</evidence>
<dbReference type="EMBL" id="CADCUI010000020">
    <property type="protein sequence ID" value="CAA9341886.1"/>
    <property type="molecule type" value="Genomic_DNA"/>
</dbReference>
<feature type="transmembrane region" description="Helical" evidence="5">
    <location>
        <begin position="111"/>
        <end position="130"/>
    </location>
</feature>
<protein>
    <submittedName>
        <fullName evidence="7">Two-component system sensor histidine kinase</fullName>
    </submittedName>
</protein>
<accession>A0A6J4LTD2</accession>
<keyword evidence="1" id="KW-0808">Transferase</keyword>
<dbReference type="GO" id="GO:0016301">
    <property type="term" value="F:kinase activity"/>
    <property type="evidence" value="ECO:0007669"/>
    <property type="project" value="UniProtKB-KW"/>
</dbReference>
<gene>
    <name evidence="7" type="ORF">AVDCRST_MAG34-985</name>
</gene>
<dbReference type="Pfam" id="PF04024">
    <property type="entry name" value="PspC"/>
    <property type="match status" value="1"/>
</dbReference>
<dbReference type="InterPro" id="IPR007168">
    <property type="entry name" value="Phageshock_PspC_N"/>
</dbReference>
<evidence type="ECO:0000256" key="3">
    <source>
        <dbReference type="ARBA" id="ARBA00023012"/>
    </source>
</evidence>
<dbReference type="InterPro" id="IPR003594">
    <property type="entry name" value="HATPase_dom"/>
</dbReference>
<dbReference type="AlphaFoldDB" id="A0A6J4LTD2"/>
<keyword evidence="3" id="KW-0902">Two-component regulatory system</keyword>
<feature type="transmembrane region" description="Helical" evidence="5">
    <location>
        <begin position="208"/>
        <end position="229"/>
    </location>
</feature>
<feature type="domain" description="Histidine kinase/HSP90-like ATPase" evidence="6">
    <location>
        <begin position="339"/>
        <end position="433"/>
    </location>
</feature>
<dbReference type="PANTHER" id="PTHR24421">
    <property type="entry name" value="NITRATE/NITRITE SENSOR PROTEIN NARX-RELATED"/>
    <property type="match status" value="1"/>
</dbReference>
<evidence type="ECO:0000313" key="7">
    <source>
        <dbReference type="EMBL" id="CAA9341886.1"/>
    </source>
</evidence>
<dbReference type="InterPro" id="IPR036890">
    <property type="entry name" value="HATPase_C_sf"/>
</dbReference>
<keyword evidence="5" id="KW-1133">Transmembrane helix</keyword>
<dbReference type="CDD" id="cd16917">
    <property type="entry name" value="HATPase_UhpB-NarQ-NarX-like"/>
    <property type="match status" value="1"/>
</dbReference>
<dbReference type="GO" id="GO:0000160">
    <property type="term" value="P:phosphorelay signal transduction system"/>
    <property type="evidence" value="ECO:0007669"/>
    <property type="project" value="UniProtKB-KW"/>
</dbReference>
<dbReference type="SMART" id="SM00387">
    <property type="entry name" value="HATPase_c"/>
    <property type="match status" value="1"/>
</dbReference>
<dbReference type="PANTHER" id="PTHR24421:SF61">
    <property type="entry name" value="OXYGEN SENSOR HISTIDINE KINASE NREB"/>
    <property type="match status" value="1"/>
</dbReference>
<evidence type="ECO:0000256" key="5">
    <source>
        <dbReference type="SAM" id="Phobius"/>
    </source>
</evidence>
<keyword evidence="5" id="KW-0472">Membrane</keyword>
<sequence>MGGVATACDDESTMSTSGPVPHQLRRARRSADDAYLGGVAGGLGAHLGVDPTLVRMFFLLTSVVGFGPLLYAGLWLTLPLETYSEERSPGLDSATRRGLRPGRRRRLRDRGVLVAAGVAVVGLFGLLEAFVGRPFAFWPVVLAVGGVVVLWRQADEAQRERWLDSSGRVDVRQVFLGGGGAAAWARLATGVGLLVVALLLFAARTGRVAAALDVVLAGALGVVGIALTLGPWLTRILSDLTAERAARIRSQERADVAAHLHDSVLQTLALIQKSAGDAGHVTRLARAQERDLRRWMYGEAEQSAASTLVGAVRTAAAEAEDAHGVPVEVVTVGDAPETEPVRALVAAAREAVVNAARHSGAAKVDVYAEAARDQVEVFVRDRGRGFDPSNVPADRLGVRNSILERMRRHGGSATVSSTPGQGTEVRLSLPLAGHREGDRT</sequence>
<keyword evidence="5" id="KW-0812">Transmembrane</keyword>
<organism evidence="7">
    <name type="scientific">uncultured Nocardioidaceae bacterium</name>
    <dbReference type="NCBI Taxonomy" id="253824"/>
    <lineage>
        <taxon>Bacteria</taxon>
        <taxon>Bacillati</taxon>
        <taxon>Actinomycetota</taxon>
        <taxon>Actinomycetes</taxon>
        <taxon>Propionibacteriales</taxon>
        <taxon>Nocardioidaceae</taxon>
        <taxon>environmental samples</taxon>
    </lineage>
</organism>
<keyword evidence="2 7" id="KW-0418">Kinase</keyword>